<evidence type="ECO:0000313" key="2">
    <source>
        <dbReference type="Proteomes" id="UP000237105"/>
    </source>
</evidence>
<sequence>MPLPREGDLTLGELLKYKSKKGVEALFVGEKMQENKWELISFTIIPRKGHQSRLLLRSRSSHFRLKDKEKL</sequence>
<evidence type="ECO:0000313" key="1">
    <source>
        <dbReference type="EMBL" id="PON78302.1"/>
    </source>
</evidence>
<protein>
    <submittedName>
        <fullName evidence="1">Uncharacterized protein</fullName>
    </submittedName>
</protein>
<comment type="caution">
    <text evidence="1">The sequence shown here is derived from an EMBL/GenBank/DDBJ whole genome shotgun (WGS) entry which is preliminary data.</text>
</comment>
<dbReference type="OrthoDB" id="71549at2759"/>
<dbReference type="AlphaFoldDB" id="A0A2P5DYC3"/>
<organism evidence="1 2">
    <name type="scientific">Parasponia andersonii</name>
    <name type="common">Sponia andersonii</name>
    <dbReference type="NCBI Taxonomy" id="3476"/>
    <lineage>
        <taxon>Eukaryota</taxon>
        <taxon>Viridiplantae</taxon>
        <taxon>Streptophyta</taxon>
        <taxon>Embryophyta</taxon>
        <taxon>Tracheophyta</taxon>
        <taxon>Spermatophyta</taxon>
        <taxon>Magnoliopsida</taxon>
        <taxon>eudicotyledons</taxon>
        <taxon>Gunneridae</taxon>
        <taxon>Pentapetalae</taxon>
        <taxon>rosids</taxon>
        <taxon>fabids</taxon>
        <taxon>Rosales</taxon>
        <taxon>Cannabaceae</taxon>
        <taxon>Parasponia</taxon>
    </lineage>
</organism>
<keyword evidence="2" id="KW-1185">Reference proteome</keyword>
<dbReference type="Proteomes" id="UP000237105">
    <property type="component" value="Unassembled WGS sequence"/>
</dbReference>
<name>A0A2P5DYC3_PARAD</name>
<reference evidence="2" key="1">
    <citation type="submission" date="2016-06" db="EMBL/GenBank/DDBJ databases">
        <title>Parallel loss of symbiosis genes in relatives of nitrogen-fixing non-legume Parasponia.</title>
        <authorList>
            <person name="Van Velzen R."/>
            <person name="Holmer R."/>
            <person name="Bu F."/>
            <person name="Rutten L."/>
            <person name="Van Zeijl A."/>
            <person name="Liu W."/>
            <person name="Santuari L."/>
            <person name="Cao Q."/>
            <person name="Sharma T."/>
            <person name="Shen D."/>
            <person name="Roswanjaya Y."/>
            <person name="Wardhani T."/>
            <person name="Kalhor M.S."/>
            <person name="Jansen J."/>
            <person name="Van den Hoogen J."/>
            <person name="Gungor B."/>
            <person name="Hartog M."/>
            <person name="Hontelez J."/>
            <person name="Verver J."/>
            <person name="Yang W.-C."/>
            <person name="Schijlen E."/>
            <person name="Repin R."/>
            <person name="Schilthuizen M."/>
            <person name="Schranz E."/>
            <person name="Heidstra R."/>
            <person name="Miyata K."/>
            <person name="Fedorova E."/>
            <person name="Kohlen W."/>
            <person name="Bisseling T."/>
            <person name="Smit S."/>
            <person name="Geurts R."/>
        </authorList>
    </citation>
    <scope>NUCLEOTIDE SEQUENCE [LARGE SCALE GENOMIC DNA]</scope>
    <source>
        <strain evidence="2">cv. WU1-14</strain>
    </source>
</reference>
<accession>A0A2P5DYC3</accession>
<gene>
    <name evidence="1" type="ORF">PanWU01x14_019400</name>
</gene>
<dbReference type="EMBL" id="JXTB01000009">
    <property type="protein sequence ID" value="PON78302.1"/>
    <property type="molecule type" value="Genomic_DNA"/>
</dbReference>
<proteinExistence type="predicted"/>